<evidence type="ECO:0000313" key="3">
    <source>
        <dbReference type="Proteomes" id="UP000515804"/>
    </source>
</evidence>
<organism evidence="2 3">
    <name type="scientific">Thermomonas carbonis</name>
    <dbReference type="NCBI Taxonomy" id="1463158"/>
    <lineage>
        <taxon>Bacteria</taxon>
        <taxon>Pseudomonadati</taxon>
        <taxon>Pseudomonadota</taxon>
        <taxon>Gammaproteobacteria</taxon>
        <taxon>Lysobacterales</taxon>
        <taxon>Lysobacteraceae</taxon>
        <taxon>Thermomonas</taxon>
    </lineage>
</organism>
<dbReference type="KEGG" id="tcn:H9L16_11750"/>
<feature type="transmembrane region" description="Helical" evidence="1">
    <location>
        <begin position="12"/>
        <end position="37"/>
    </location>
</feature>
<dbReference type="AlphaFoldDB" id="A0A7G9SNB9"/>
<protein>
    <submittedName>
        <fullName evidence="2">Uncharacterized protein</fullName>
    </submittedName>
</protein>
<feature type="transmembrane region" description="Helical" evidence="1">
    <location>
        <begin position="49"/>
        <end position="68"/>
    </location>
</feature>
<proteinExistence type="predicted"/>
<dbReference type="Proteomes" id="UP000515804">
    <property type="component" value="Chromosome"/>
</dbReference>
<sequence length="97" mass="10419">MKLSKTGAKSRLTPSALAFFASFTTLAKIFVVSLLFRDQSVDWPSALSALTRILAFSLGAGLWAFLMAPMLQRHLAALLFGLLLGLMGAATYIRIAA</sequence>
<keyword evidence="3" id="KW-1185">Reference proteome</keyword>
<keyword evidence="1" id="KW-1133">Transmembrane helix</keyword>
<feature type="transmembrane region" description="Helical" evidence="1">
    <location>
        <begin position="75"/>
        <end position="95"/>
    </location>
</feature>
<keyword evidence="1" id="KW-0472">Membrane</keyword>
<evidence type="ECO:0000313" key="2">
    <source>
        <dbReference type="EMBL" id="QNN69344.1"/>
    </source>
</evidence>
<gene>
    <name evidence="2" type="ORF">H9L16_11750</name>
</gene>
<dbReference type="EMBL" id="CP060719">
    <property type="protein sequence ID" value="QNN69344.1"/>
    <property type="molecule type" value="Genomic_DNA"/>
</dbReference>
<name>A0A7G9SNB9_9GAMM</name>
<accession>A0A7G9SNB9</accession>
<dbReference type="RefSeq" id="WP_187551867.1">
    <property type="nucleotide sequence ID" value="NZ_CP060719.1"/>
</dbReference>
<reference evidence="2 3" key="1">
    <citation type="submission" date="2020-08" db="EMBL/GenBank/DDBJ databases">
        <title>Genome sequence of Thermomonas carbonis KCTC 42013T.</title>
        <authorList>
            <person name="Hyun D.-W."/>
            <person name="Bae J.-W."/>
        </authorList>
    </citation>
    <scope>NUCLEOTIDE SEQUENCE [LARGE SCALE GENOMIC DNA]</scope>
    <source>
        <strain evidence="2 3">KCTC 42013</strain>
    </source>
</reference>
<evidence type="ECO:0000256" key="1">
    <source>
        <dbReference type="SAM" id="Phobius"/>
    </source>
</evidence>
<keyword evidence="1" id="KW-0812">Transmembrane</keyword>